<organism evidence="2 3">
    <name type="scientific">Rossellomorea marisflavi</name>
    <dbReference type="NCBI Taxonomy" id="189381"/>
    <lineage>
        <taxon>Bacteria</taxon>
        <taxon>Bacillati</taxon>
        <taxon>Bacillota</taxon>
        <taxon>Bacilli</taxon>
        <taxon>Bacillales</taxon>
        <taxon>Bacillaceae</taxon>
        <taxon>Rossellomorea</taxon>
    </lineage>
</organism>
<accession>A0A165L1R2</accession>
<dbReference type="RefSeq" id="WP_063190793.1">
    <property type="nucleotide sequence ID" value="NZ_JBLGCT010000001.1"/>
</dbReference>
<proteinExistence type="predicted"/>
<evidence type="ECO:0000256" key="1">
    <source>
        <dbReference type="SAM" id="Phobius"/>
    </source>
</evidence>
<keyword evidence="1" id="KW-0472">Membrane</keyword>
<dbReference type="EMBL" id="LQQY01000009">
    <property type="protein sequence ID" value="KZE50754.1"/>
    <property type="molecule type" value="Genomic_DNA"/>
</dbReference>
<reference evidence="3" key="1">
    <citation type="submission" date="2016-01" db="EMBL/GenBank/DDBJ databases">
        <title>Whole genome sequencing of Bhargavaea cecembensis T14.</title>
        <authorList>
            <person name="Hong K.W."/>
        </authorList>
    </citation>
    <scope>NUCLEOTIDE SEQUENCE [LARGE SCALE GENOMIC DNA]</scope>
    <source>
        <strain evidence="3">M19</strain>
    </source>
</reference>
<dbReference type="AlphaFoldDB" id="A0A165L1R2"/>
<comment type="caution">
    <text evidence="2">The sequence shown here is derived from an EMBL/GenBank/DDBJ whole genome shotgun (WGS) entry which is preliminary data.</text>
</comment>
<evidence type="ECO:0000313" key="3">
    <source>
        <dbReference type="Proteomes" id="UP000076510"/>
    </source>
</evidence>
<gene>
    <name evidence="2" type="ORF">AV649_15315</name>
</gene>
<dbReference type="OrthoDB" id="2352996at2"/>
<dbReference type="Proteomes" id="UP000076510">
    <property type="component" value="Unassembled WGS sequence"/>
</dbReference>
<keyword evidence="1" id="KW-0812">Transmembrane</keyword>
<sequence>MKKKIGWIIATSTALIAAAPLYYFITLSLYEPSEDLYHFPVPTHAKLVGDNEHGHQYDWSRASEENGIPYGFEMVLKANGWEKGEREGASVYYTKGDHTIDLMSTSKHLDILRVDR</sequence>
<protein>
    <submittedName>
        <fullName evidence="2">Uncharacterized protein</fullName>
    </submittedName>
</protein>
<name>A0A165L1R2_9BACI</name>
<keyword evidence="1" id="KW-1133">Transmembrane helix</keyword>
<feature type="transmembrane region" description="Helical" evidence="1">
    <location>
        <begin position="7"/>
        <end position="25"/>
    </location>
</feature>
<evidence type="ECO:0000313" key="2">
    <source>
        <dbReference type="EMBL" id="KZE50754.1"/>
    </source>
</evidence>